<dbReference type="EMBL" id="ML977156">
    <property type="protein sequence ID" value="KAF1986568.1"/>
    <property type="molecule type" value="Genomic_DNA"/>
</dbReference>
<evidence type="ECO:0000256" key="1">
    <source>
        <dbReference type="SAM" id="MobiDB-lite"/>
    </source>
</evidence>
<dbReference type="OrthoDB" id="4676at2759"/>
<feature type="region of interest" description="Disordered" evidence="1">
    <location>
        <begin position="1"/>
        <end position="77"/>
    </location>
</feature>
<gene>
    <name evidence="2" type="ORF">K402DRAFT_412616</name>
</gene>
<keyword evidence="3" id="KW-1185">Reference proteome</keyword>
<proteinExistence type="predicted"/>
<organism evidence="2 3">
    <name type="scientific">Aulographum hederae CBS 113979</name>
    <dbReference type="NCBI Taxonomy" id="1176131"/>
    <lineage>
        <taxon>Eukaryota</taxon>
        <taxon>Fungi</taxon>
        <taxon>Dikarya</taxon>
        <taxon>Ascomycota</taxon>
        <taxon>Pezizomycotina</taxon>
        <taxon>Dothideomycetes</taxon>
        <taxon>Pleosporomycetidae</taxon>
        <taxon>Aulographales</taxon>
        <taxon>Aulographaceae</taxon>
    </lineage>
</organism>
<protein>
    <submittedName>
        <fullName evidence="2">Uncharacterized protein</fullName>
    </submittedName>
</protein>
<evidence type="ECO:0000313" key="3">
    <source>
        <dbReference type="Proteomes" id="UP000800041"/>
    </source>
</evidence>
<sequence>MPPKKKTTPKAAKKEAPKQEEQSTSTAPEQNQEEDADEKVELSKKRKLNFKTETEPEKPTRKSARGAPKSHPSSEQTIRYLLSPEALELCRPDEESKALEEADTKNMRTYSVTPLSPFEELLCAAILSRPISHALGHRTIRTILNPPYNFTNPKAIQDAGRERVLEAIFDARTQHKEKTATEISRLADVLIEKFIKEGDATDTSLDAVRQEAEEDVDQERELLQENIKGIAKTGLDIFFRRVQWMWEESYPFVDSRSQNALKELGLPTEAEQLSELVERHWEELGSAAVDGDVDVEGKKRRAFVVVLERIVGAHLEGKIDRVKEEAANVASR</sequence>
<feature type="compositionally biased region" description="Basic and acidic residues" evidence="1">
    <location>
        <begin position="50"/>
        <end position="60"/>
    </location>
</feature>
<dbReference type="Proteomes" id="UP000800041">
    <property type="component" value="Unassembled WGS sequence"/>
</dbReference>
<reference evidence="2" key="1">
    <citation type="journal article" date="2020" name="Stud. Mycol.">
        <title>101 Dothideomycetes genomes: a test case for predicting lifestyles and emergence of pathogens.</title>
        <authorList>
            <person name="Haridas S."/>
            <person name="Albert R."/>
            <person name="Binder M."/>
            <person name="Bloem J."/>
            <person name="Labutti K."/>
            <person name="Salamov A."/>
            <person name="Andreopoulos B."/>
            <person name="Baker S."/>
            <person name="Barry K."/>
            <person name="Bills G."/>
            <person name="Bluhm B."/>
            <person name="Cannon C."/>
            <person name="Castanera R."/>
            <person name="Culley D."/>
            <person name="Daum C."/>
            <person name="Ezra D."/>
            <person name="Gonzalez J."/>
            <person name="Henrissat B."/>
            <person name="Kuo A."/>
            <person name="Liang C."/>
            <person name="Lipzen A."/>
            <person name="Lutzoni F."/>
            <person name="Magnuson J."/>
            <person name="Mondo S."/>
            <person name="Nolan M."/>
            <person name="Ohm R."/>
            <person name="Pangilinan J."/>
            <person name="Park H.-J."/>
            <person name="Ramirez L."/>
            <person name="Alfaro M."/>
            <person name="Sun H."/>
            <person name="Tritt A."/>
            <person name="Yoshinaga Y."/>
            <person name="Zwiers L.-H."/>
            <person name="Turgeon B."/>
            <person name="Goodwin S."/>
            <person name="Spatafora J."/>
            <person name="Crous P."/>
            <person name="Grigoriev I."/>
        </authorList>
    </citation>
    <scope>NUCLEOTIDE SEQUENCE</scope>
    <source>
        <strain evidence="2">CBS 113979</strain>
    </source>
</reference>
<evidence type="ECO:0000313" key="2">
    <source>
        <dbReference type="EMBL" id="KAF1986568.1"/>
    </source>
</evidence>
<feature type="compositionally biased region" description="Basic and acidic residues" evidence="1">
    <location>
        <begin position="12"/>
        <end position="21"/>
    </location>
</feature>
<dbReference type="AlphaFoldDB" id="A0A6G1H0S4"/>
<name>A0A6G1H0S4_9PEZI</name>
<accession>A0A6G1H0S4</accession>